<feature type="compositionally biased region" description="Pro residues" evidence="1">
    <location>
        <begin position="91"/>
        <end position="103"/>
    </location>
</feature>
<protein>
    <submittedName>
        <fullName evidence="2">Uncharacterized protein</fullName>
    </submittedName>
</protein>
<gene>
    <name evidence="2" type="ORF">GGQ99_004782</name>
</gene>
<dbReference type="RefSeq" id="WP_344735088.1">
    <property type="nucleotide sequence ID" value="NZ_BAAAVZ010000026.1"/>
</dbReference>
<evidence type="ECO:0000256" key="1">
    <source>
        <dbReference type="SAM" id="MobiDB-lite"/>
    </source>
</evidence>
<accession>A0ABR6L870</accession>
<reference evidence="2 3" key="1">
    <citation type="submission" date="2020-08" db="EMBL/GenBank/DDBJ databases">
        <title>Genomic Encyclopedia of Type Strains, Phase IV (KMG-IV): sequencing the most valuable type-strain genomes for metagenomic binning, comparative biology and taxonomic classification.</title>
        <authorList>
            <person name="Goeker M."/>
        </authorList>
    </citation>
    <scope>NUCLEOTIDE SEQUENCE [LARGE SCALE GENOMIC DNA]</scope>
    <source>
        <strain evidence="2 3">DSM 7050</strain>
    </source>
</reference>
<sequence>MKGKQHVPTAKDRKMVEAMAAVVTQEEIAIVMEIDTKTLRRHYRVELDRALVIANSKVGLNLFKIATGKGREAVTAAIFWMKTRAGWSEYSPPPKPPAPPKEPAPGKKELAEREANERPGDPEWGDLVGTGRRPN</sequence>
<evidence type="ECO:0000313" key="2">
    <source>
        <dbReference type="EMBL" id="MBB4652998.1"/>
    </source>
</evidence>
<proteinExistence type="predicted"/>
<keyword evidence="3" id="KW-1185">Reference proteome</keyword>
<organism evidence="2 3">
    <name type="scientific">Aminobacter niigataensis</name>
    <dbReference type="NCBI Taxonomy" id="83265"/>
    <lineage>
        <taxon>Bacteria</taxon>
        <taxon>Pseudomonadati</taxon>
        <taxon>Pseudomonadota</taxon>
        <taxon>Alphaproteobacteria</taxon>
        <taxon>Hyphomicrobiales</taxon>
        <taxon>Phyllobacteriaceae</taxon>
        <taxon>Aminobacter</taxon>
    </lineage>
</organism>
<comment type="caution">
    <text evidence="2">The sequence shown here is derived from an EMBL/GenBank/DDBJ whole genome shotgun (WGS) entry which is preliminary data.</text>
</comment>
<name>A0ABR6L870_9HYPH</name>
<evidence type="ECO:0000313" key="3">
    <source>
        <dbReference type="Proteomes" id="UP000539538"/>
    </source>
</evidence>
<feature type="region of interest" description="Disordered" evidence="1">
    <location>
        <begin position="87"/>
        <end position="135"/>
    </location>
</feature>
<dbReference type="EMBL" id="JACHOT010000009">
    <property type="protein sequence ID" value="MBB4652998.1"/>
    <property type="molecule type" value="Genomic_DNA"/>
</dbReference>
<dbReference type="Proteomes" id="UP000539538">
    <property type="component" value="Unassembled WGS sequence"/>
</dbReference>
<feature type="compositionally biased region" description="Basic and acidic residues" evidence="1">
    <location>
        <begin position="104"/>
        <end position="121"/>
    </location>
</feature>